<sequence>MIKKFKNVISQLGTGNIAILKSKNVTVNNVQAMDELSKLIQKGNLLGAAKLLLQMKKFVNSQHPAAPHYKYEFSEDKSGNIITSIVPAYPEAPLLHPLKGSFNFILPEKYQKFNNMNELLNYSYGNQENIELDVVAFKTWVDETIIDEHHKKDFATMKLTLIPIEFPPPTPMRLYLKGHSWSIDYLEIGVTKIDGSIVIMDNHKQKHAPFYVQFMIDIANSRADMKIEINDEFFSSVKHVLMFKEFVQLSNKKSSHELALKMLKEDSDIFIAKEWHFNEDKSDETEEFLDLLRKLRQIEDKLQVNFTLPSHGFITENELNIINLIYSSVNNGSLKEKLTKIYSLKMRDGNEIASLLSLHKTRKDGFSICLNDHFNVPISLFGVEFSFNIYQIFLNNITLKDAELLDRKLAMKNDEEELIVKLKPVDTEAYLFQRLYTDSEKGI</sequence>
<proteinExistence type="predicted"/>
<dbReference type="RefSeq" id="WP_066089981.1">
    <property type="nucleotide sequence ID" value="NZ_CP126114.1"/>
</dbReference>
<evidence type="ECO:0000313" key="2">
    <source>
        <dbReference type="Proteomes" id="UP001178288"/>
    </source>
</evidence>
<dbReference type="Proteomes" id="UP001178288">
    <property type="component" value="Chromosome"/>
</dbReference>
<accession>A0AA95MMB8</accession>
<dbReference type="EMBL" id="CP126114">
    <property type="protein sequence ID" value="WHY84683.1"/>
    <property type="molecule type" value="Genomic_DNA"/>
</dbReference>
<dbReference type="AlphaFoldDB" id="A0AA95MMB8"/>
<name>A0AA95MMB8_9BACI</name>
<keyword evidence="2" id="KW-1185">Reference proteome</keyword>
<gene>
    <name evidence="1" type="ORF">QNH39_18775</name>
</gene>
<evidence type="ECO:0000313" key="1">
    <source>
        <dbReference type="EMBL" id="WHY84683.1"/>
    </source>
</evidence>
<dbReference type="KEGG" id="nnv:QNH39_18775"/>
<protein>
    <submittedName>
        <fullName evidence="1">Uncharacterized protein</fullName>
    </submittedName>
</protein>
<reference evidence="1" key="1">
    <citation type="submission" date="2023-05" db="EMBL/GenBank/DDBJ databases">
        <title>Comparative genomics of Bacillaceae isolates and their secondary metabolite potential.</title>
        <authorList>
            <person name="Song L."/>
            <person name="Nielsen L.J."/>
            <person name="Mohite O."/>
            <person name="Xu X."/>
            <person name="Weber T."/>
            <person name="Kovacs A.T."/>
        </authorList>
    </citation>
    <scope>NUCLEOTIDE SEQUENCE</scope>
    <source>
        <strain evidence="1">XLM17</strain>
    </source>
</reference>
<organism evidence="1 2">
    <name type="scientific">Neobacillus novalis</name>
    <dbReference type="NCBI Taxonomy" id="220687"/>
    <lineage>
        <taxon>Bacteria</taxon>
        <taxon>Bacillati</taxon>
        <taxon>Bacillota</taxon>
        <taxon>Bacilli</taxon>
        <taxon>Bacillales</taxon>
        <taxon>Bacillaceae</taxon>
        <taxon>Neobacillus</taxon>
    </lineage>
</organism>